<evidence type="ECO:0000256" key="1">
    <source>
        <dbReference type="ARBA" id="ARBA00023002"/>
    </source>
</evidence>
<dbReference type="InterPro" id="IPR002347">
    <property type="entry name" value="SDR_fam"/>
</dbReference>
<proteinExistence type="inferred from homology"/>
<evidence type="ECO:0000256" key="3">
    <source>
        <dbReference type="SAM" id="SignalP"/>
    </source>
</evidence>
<dbReference type="PRINTS" id="PR00081">
    <property type="entry name" value="GDHRDH"/>
</dbReference>
<name>A0A653D6C6_CALMS</name>
<dbReference type="Pfam" id="PF00106">
    <property type="entry name" value="adh_short"/>
    <property type="match status" value="1"/>
</dbReference>
<evidence type="ECO:0008006" key="6">
    <source>
        <dbReference type="Google" id="ProtNLM"/>
    </source>
</evidence>
<dbReference type="SUPFAM" id="SSF51735">
    <property type="entry name" value="NAD(P)-binding Rossmann-fold domains"/>
    <property type="match status" value="1"/>
</dbReference>
<dbReference type="AlphaFoldDB" id="A0A653D6C6"/>
<dbReference type="EMBL" id="CAACVG010010410">
    <property type="protein sequence ID" value="VEN55749.1"/>
    <property type="molecule type" value="Genomic_DNA"/>
</dbReference>
<keyword evidence="5" id="KW-1185">Reference proteome</keyword>
<gene>
    <name evidence="4" type="ORF">CALMAC_LOCUS14842</name>
</gene>
<protein>
    <recommendedName>
        <fullName evidence="6">Retinol dehydrogenase 11</fullName>
    </recommendedName>
</protein>
<keyword evidence="1" id="KW-0560">Oxidoreductase</keyword>
<dbReference type="GO" id="GO:0016491">
    <property type="term" value="F:oxidoreductase activity"/>
    <property type="evidence" value="ECO:0007669"/>
    <property type="project" value="UniProtKB-KW"/>
</dbReference>
<evidence type="ECO:0000313" key="5">
    <source>
        <dbReference type="Proteomes" id="UP000410492"/>
    </source>
</evidence>
<accession>A0A653D6C6</accession>
<dbReference type="Proteomes" id="UP000410492">
    <property type="component" value="Unassembled WGS sequence"/>
</dbReference>
<evidence type="ECO:0000256" key="2">
    <source>
        <dbReference type="RuleBase" id="RU000363"/>
    </source>
</evidence>
<dbReference type="OrthoDB" id="191139at2759"/>
<keyword evidence="3" id="KW-0732">Signal</keyword>
<dbReference type="CDD" id="cd05327">
    <property type="entry name" value="retinol-DH_like_SDR_c_like"/>
    <property type="match status" value="1"/>
</dbReference>
<evidence type="ECO:0000313" key="4">
    <source>
        <dbReference type="EMBL" id="VEN55749.1"/>
    </source>
</evidence>
<reference evidence="4 5" key="1">
    <citation type="submission" date="2019-01" db="EMBL/GenBank/DDBJ databases">
        <authorList>
            <person name="Sayadi A."/>
        </authorList>
    </citation>
    <scope>NUCLEOTIDE SEQUENCE [LARGE SCALE GENOMIC DNA]</scope>
</reference>
<organism evidence="4 5">
    <name type="scientific">Callosobruchus maculatus</name>
    <name type="common">Southern cowpea weevil</name>
    <name type="synonym">Pulse bruchid</name>
    <dbReference type="NCBI Taxonomy" id="64391"/>
    <lineage>
        <taxon>Eukaryota</taxon>
        <taxon>Metazoa</taxon>
        <taxon>Ecdysozoa</taxon>
        <taxon>Arthropoda</taxon>
        <taxon>Hexapoda</taxon>
        <taxon>Insecta</taxon>
        <taxon>Pterygota</taxon>
        <taxon>Neoptera</taxon>
        <taxon>Endopterygota</taxon>
        <taxon>Coleoptera</taxon>
        <taxon>Polyphaga</taxon>
        <taxon>Cucujiformia</taxon>
        <taxon>Chrysomeloidea</taxon>
        <taxon>Chrysomelidae</taxon>
        <taxon>Bruchinae</taxon>
        <taxon>Bruchini</taxon>
        <taxon>Callosobruchus</taxon>
    </lineage>
</organism>
<dbReference type="PANTHER" id="PTHR43157:SF31">
    <property type="entry name" value="PHOSPHATIDYLINOSITOL-GLYCAN BIOSYNTHESIS CLASS F PROTEIN"/>
    <property type="match status" value="1"/>
</dbReference>
<sequence>MGAFHILGSIAGFLVLLKVYLKLTTGWCESKVCLVGKTVIVTGANTGIGYEAALEFAKRGARVILACRNEVKAIEARNRIIRLTLNKNVAVKQLDLSKLSSVRNFANEILKSEERVDILVNNAGMASTKSKLTEDGLQLGMQVNYFGPFLLTLLLLDLLKKSAPSRIINVSSRLADHAKLTAENLTKYQGTYYTYNNSKLCIILFTIKLAQLLEDDQVYVFSLHPGVIKTDIFRVMRGWRKWIVDTFKETYFKSAEEGAQTTIHTAIAQGIEKHTGGHFQDCELIPPYKHAQNPKLCLDIWNKTLELLNLPNTYEKLPSKY</sequence>
<dbReference type="PRINTS" id="PR00080">
    <property type="entry name" value="SDRFAMILY"/>
</dbReference>
<dbReference type="InterPro" id="IPR036291">
    <property type="entry name" value="NAD(P)-bd_dom_sf"/>
</dbReference>
<dbReference type="PANTHER" id="PTHR43157">
    <property type="entry name" value="PHOSPHATIDYLINOSITOL-GLYCAN BIOSYNTHESIS CLASS F PROTEIN-RELATED"/>
    <property type="match status" value="1"/>
</dbReference>
<feature type="signal peptide" evidence="3">
    <location>
        <begin position="1"/>
        <end position="26"/>
    </location>
</feature>
<comment type="similarity">
    <text evidence="2">Belongs to the short-chain dehydrogenases/reductases (SDR) family.</text>
</comment>
<feature type="chain" id="PRO_5025069480" description="Retinol dehydrogenase 11" evidence="3">
    <location>
        <begin position="27"/>
        <end position="321"/>
    </location>
</feature>
<dbReference type="Gene3D" id="3.40.50.720">
    <property type="entry name" value="NAD(P)-binding Rossmann-like Domain"/>
    <property type="match status" value="1"/>
</dbReference>